<dbReference type="Pfam" id="PF06839">
    <property type="entry name" value="Zn_ribbon_GRF"/>
    <property type="match status" value="1"/>
</dbReference>
<proteinExistence type="predicted"/>
<dbReference type="PROSITE" id="PS51999">
    <property type="entry name" value="ZF_GRF"/>
    <property type="match status" value="1"/>
</dbReference>
<dbReference type="EMBL" id="QKRW01000022">
    <property type="protein sequence ID" value="RAL62774.1"/>
    <property type="molecule type" value="Genomic_DNA"/>
</dbReference>
<sequence>MYSLFNTPQKRKGASPYKVNKVALNGLFPMETGCAIAIQDYQLYVSSKERRAKKGRWFYTCQEPKETTGCGFFLWDDKAKGREMGAVLNNTRTEPHTPELRTPVTPSKDKMTIEGHAIASNKWIQDLGKKEEDEFGAWPLAKENEEKVVKTVQRMDPGSFPETPRKGMNSRTATSGSKRKRGEEEINGASIYPTPTTKETKDEDIFGTPSTSHRKLRGGMWDGNERSILFSPSETPSL</sequence>
<dbReference type="OrthoDB" id="430051at2759"/>
<keyword evidence="1" id="KW-0479">Metal-binding</keyword>
<evidence type="ECO:0000259" key="6">
    <source>
        <dbReference type="PROSITE" id="PS51999"/>
    </source>
</evidence>
<keyword evidence="2 4" id="KW-0863">Zinc-finger</keyword>
<reference evidence="7 8" key="1">
    <citation type="submission" date="2018-06" db="EMBL/GenBank/DDBJ databases">
        <title>Genome Sequence of the Brown Rot Fungal Pathogen Monilinia fructigena.</title>
        <authorList>
            <person name="Landi L."/>
            <person name="De Miccolis Angelini R.M."/>
            <person name="Pollastro S."/>
            <person name="Abate D."/>
            <person name="Faretra F."/>
            <person name="Romanazzi G."/>
        </authorList>
    </citation>
    <scope>NUCLEOTIDE SEQUENCE [LARGE SCALE GENOMIC DNA]</scope>
    <source>
        <strain evidence="7 8">Mfrg269</strain>
    </source>
</reference>
<evidence type="ECO:0000256" key="2">
    <source>
        <dbReference type="ARBA" id="ARBA00022771"/>
    </source>
</evidence>
<accession>A0A395ISE3</accession>
<gene>
    <name evidence="7" type="ORF">DID88_004616</name>
</gene>
<dbReference type="InterPro" id="IPR010666">
    <property type="entry name" value="Znf_GRF"/>
</dbReference>
<dbReference type="GO" id="GO:0008270">
    <property type="term" value="F:zinc ion binding"/>
    <property type="evidence" value="ECO:0007669"/>
    <property type="project" value="UniProtKB-KW"/>
</dbReference>
<feature type="region of interest" description="Disordered" evidence="5">
    <location>
        <begin position="153"/>
        <end position="238"/>
    </location>
</feature>
<keyword evidence="3" id="KW-0862">Zinc</keyword>
<dbReference type="Proteomes" id="UP000249056">
    <property type="component" value="Unassembled WGS sequence"/>
</dbReference>
<evidence type="ECO:0000256" key="3">
    <source>
        <dbReference type="ARBA" id="ARBA00022833"/>
    </source>
</evidence>
<protein>
    <recommendedName>
        <fullName evidence="6">GRF-type domain-containing protein</fullName>
    </recommendedName>
</protein>
<feature type="domain" description="GRF-type" evidence="6">
    <location>
        <begin position="34"/>
        <end position="79"/>
    </location>
</feature>
<evidence type="ECO:0000256" key="4">
    <source>
        <dbReference type="PROSITE-ProRule" id="PRU01343"/>
    </source>
</evidence>
<comment type="caution">
    <text evidence="7">The sequence shown here is derived from an EMBL/GenBank/DDBJ whole genome shotgun (WGS) entry which is preliminary data.</text>
</comment>
<name>A0A395ISE3_9HELO</name>
<keyword evidence="8" id="KW-1185">Reference proteome</keyword>
<dbReference type="AlphaFoldDB" id="A0A395ISE3"/>
<evidence type="ECO:0000313" key="8">
    <source>
        <dbReference type="Proteomes" id="UP000249056"/>
    </source>
</evidence>
<evidence type="ECO:0000256" key="5">
    <source>
        <dbReference type="SAM" id="MobiDB-lite"/>
    </source>
</evidence>
<evidence type="ECO:0000313" key="7">
    <source>
        <dbReference type="EMBL" id="RAL62774.1"/>
    </source>
</evidence>
<evidence type="ECO:0000256" key="1">
    <source>
        <dbReference type="ARBA" id="ARBA00022723"/>
    </source>
</evidence>
<organism evidence="7 8">
    <name type="scientific">Monilinia fructigena</name>
    <dbReference type="NCBI Taxonomy" id="38457"/>
    <lineage>
        <taxon>Eukaryota</taxon>
        <taxon>Fungi</taxon>
        <taxon>Dikarya</taxon>
        <taxon>Ascomycota</taxon>
        <taxon>Pezizomycotina</taxon>
        <taxon>Leotiomycetes</taxon>
        <taxon>Helotiales</taxon>
        <taxon>Sclerotiniaceae</taxon>
        <taxon>Monilinia</taxon>
    </lineage>
</organism>